<dbReference type="InterPro" id="IPR002314">
    <property type="entry name" value="aa-tRNA-synt_IIb"/>
</dbReference>
<dbReference type="FunFam" id="3.30.930.10:FF:000002">
    <property type="entry name" value="Threonine--tRNA ligase"/>
    <property type="match status" value="1"/>
</dbReference>
<dbReference type="Proteomes" id="UP000007384">
    <property type="component" value="Chromosome"/>
</dbReference>
<evidence type="ECO:0000256" key="7">
    <source>
        <dbReference type="ARBA" id="ARBA00022833"/>
    </source>
</evidence>
<keyword evidence="8 13" id="KW-0067">ATP-binding</keyword>
<name>H9UC13_FERPD</name>
<dbReference type="PRINTS" id="PR01047">
    <property type="entry name" value="TRNASYNTHTHR"/>
</dbReference>
<keyword evidence="17" id="KW-1185">Reference proteome</keyword>
<evidence type="ECO:0000313" key="16">
    <source>
        <dbReference type="EMBL" id="AFG35056.1"/>
    </source>
</evidence>
<dbReference type="HOGENOM" id="CLU_008554_0_1_0"/>
<dbReference type="Pfam" id="PF03129">
    <property type="entry name" value="HGTP_anticodon"/>
    <property type="match status" value="1"/>
</dbReference>
<dbReference type="Gene3D" id="3.30.980.10">
    <property type="entry name" value="Threonyl-trna Synthetase, Chain A, domain 2"/>
    <property type="match status" value="1"/>
</dbReference>
<dbReference type="Pfam" id="PF07973">
    <property type="entry name" value="tRNA_SAD"/>
    <property type="match status" value="1"/>
</dbReference>
<dbReference type="InterPro" id="IPR002320">
    <property type="entry name" value="Thr-tRNA-ligase_IIa"/>
</dbReference>
<dbReference type="SUPFAM" id="SSF81271">
    <property type="entry name" value="TGS-like"/>
    <property type="match status" value="1"/>
</dbReference>
<dbReference type="HAMAP" id="MF_00184">
    <property type="entry name" value="Thr_tRNA_synth"/>
    <property type="match status" value="1"/>
</dbReference>
<dbReference type="EMBL" id="CP003260">
    <property type="protein sequence ID" value="AFG35056.1"/>
    <property type="molecule type" value="Genomic_DNA"/>
</dbReference>
<dbReference type="GO" id="GO:0046872">
    <property type="term" value="F:metal ion binding"/>
    <property type="evidence" value="ECO:0007669"/>
    <property type="project" value="UniProtKB-KW"/>
</dbReference>
<dbReference type="Pfam" id="PF00587">
    <property type="entry name" value="tRNA-synt_2b"/>
    <property type="match status" value="1"/>
</dbReference>
<evidence type="ECO:0000313" key="17">
    <source>
        <dbReference type="Proteomes" id="UP000007384"/>
    </source>
</evidence>
<evidence type="ECO:0000256" key="9">
    <source>
        <dbReference type="ARBA" id="ARBA00022884"/>
    </source>
</evidence>
<keyword evidence="10 13" id="KW-0648">Protein biosynthesis</keyword>
<keyword evidence="4 13" id="KW-0436">Ligase</keyword>
<dbReference type="CDD" id="cd00771">
    <property type="entry name" value="ThrRS_core"/>
    <property type="match status" value="1"/>
</dbReference>
<gene>
    <name evidence="13" type="primary">thrS</name>
    <name evidence="16" type="ordered locus">Ferpe_0946</name>
</gene>
<evidence type="ECO:0000256" key="11">
    <source>
        <dbReference type="ARBA" id="ARBA00023146"/>
    </source>
</evidence>
<dbReference type="InterPro" id="IPR045864">
    <property type="entry name" value="aa-tRNA-synth_II/BPL/LPL"/>
</dbReference>
<dbReference type="FunFam" id="3.30.54.20:FF:000002">
    <property type="entry name" value="Threonine--tRNA ligase"/>
    <property type="match status" value="1"/>
</dbReference>
<evidence type="ECO:0000256" key="13">
    <source>
        <dbReference type="HAMAP-Rule" id="MF_00184"/>
    </source>
</evidence>
<dbReference type="InterPro" id="IPR047246">
    <property type="entry name" value="ThrRS_anticodon"/>
</dbReference>
<evidence type="ECO:0000256" key="3">
    <source>
        <dbReference type="ARBA" id="ARBA00022555"/>
    </source>
</evidence>
<keyword evidence="2 13" id="KW-0963">Cytoplasm</keyword>
<dbReference type="InterPro" id="IPR004095">
    <property type="entry name" value="TGS"/>
</dbReference>
<feature type="domain" description="TGS" evidence="15">
    <location>
        <begin position="1"/>
        <end position="62"/>
    </location>
</feature>
<dbReference type="RefSeq" id="WP_014451497.1">
    <property type="nucleotide sequence ID" value="NC_017095.1"/>
</dbReference>
<dbReference type="CDD" id="cd00860">
    <property type="entry name" value="ThrRS_anticodon"/>
    <property type="match status" value="1"/>
</dbReference>
<keyword evidence="11 13" id="KW-0030">Aminoacyl-tRNA synthetase</keyword>
<dbReference type="InterPro" id="IPR033728">
    <property type="entry name" value="ThrRS_core"/>
</dbReference>
<evidence type="ECO:0000256" key="1">
    <source>
        <dbReference type="ARBA" id="ARBA00008226"/>
    </source>
</evidence>
<evidence type="ECO:0000256" key="8">
    <source>
        <dbReference type="ARBA" id="ARBA00022840"/>
    </source>
</evidence>
<evidence type="ECO:0000259" key="14">
    <source>
        <dbReference type="PROSITE" id="PS50862"/>
    </source>
</evidence>
<evidence type="ECO:0000256" key="2">
    <source>
        <dbReference type="ARBA" id="ARBA00022490"/>
    </source>
</evidence>
<dbReference type="CDD" id="cd01667">
    <property type="entry name" value="TGS_ThrRS"/>
    <property type="match status" value="1"/>
</dbReference>
<dbReference type="KEGG" id="fpe:Ferpe_0946"/>
<organism evidence="16 17">
    <name type="scientific">Fervidobacterium pennivorans (strain DSM 9078 / Ven5)</name>
    <dbReference type="NCBI Taxonomy" id="771875"/>
    <lineage>
        <taxon>Bacteria</taxon>
        <taxon>Thermotogati</taxon>
        <taxon>Thermotogota</taxon>
        <taxon>Thermotogae</taxon>
        <taxon>Thermotogales</taxon>
        <taxon>Fervidobacteriaceae</taxon>
        <taxon>Fervidobacterium</taxon>
    </lineage>
</organism>
<dbReference type="Gene3D" id="3.40.50.800">
    <property type="entry name" value="Anticodon-binding domain"/>
    <property type="match status" value="1"/>
</dbReference>
<comment type="subunit">
    <text evidence="13">Homodimer.</text>
</comment>
<dbReference type="PANTHER" id="PTHR11451:SF44">
    <property type="entry name" value="THREONINE--TRNA LIGASE, CHLOROPLASTIC_MITOCHONDRIAL 2"/>
    <property type="match status" value="1"/>
</dbReference>
<dbReference type="InterPro" id="IPR004154">
    <property type="entry name" value="Anticodon-bd"/>
</dbReference>
<dbReference type="Pfam" id="PF02824">
    <property type="entry name" value="TGS"/>
    <property type="match status" value="1"/>
</dbReference>
<dbReference type="SUPFAM" id="SSF52954">
    <property type="entry name" value="Class II aaRS ABD-related"/>
    <property type="match status" value="1"/>
</dbReference>
<proteinExistence type="inferred from homology"/>
<dbReference type="NCBIfam" id="TIGR00418">
    <property type="entry name" value="thrS"/>
    <property type="match status" value="1"/>
</dbReference>
<dbReference type="InterPro" id="IPR012676">
    <property type="entry name" value="TGS-like"/>
</dbReference>
<dbReference type="GO" id="GO:0005737">
    <property type="term" value="C:cytoplasm"/>
    <property type="evidence" value="ECO:0007669"/>
    <property type="project" value="UniProtKB-SubCell"/>
</dbReference>
<dbReference type="InterPro" id="IPR018163">
    <property type="entry name" value="Thr/Ala-tRNA-synth_IIc_edit"/>
</dbReference>
<keyword evidence="5 13" id="KW-0479">Metal-binding</keyword>
<dbReference type="PANTHER" id="PTHR11451">
    <property type="entry name" value="THREONINE-TRNA LIGASE"/>
    <property type="match status" value="1"/>
</dbReference>
<dbReference type="FunFam" id="3.30.980.10:FF:000005">
    <property type="entry name" value="Threonyl-tRNA synthetase, mitochondrial"/>
    <property type="match status" value="1"/>
</dbReference>
<dbReference type="InterPro" id="IPR012947">
    <property type="entry name" value="tRNA_SAD"/>
</dbReference>
<sequence length="643" mass="74610">MIMQVRLPDGSIKIYDGPVTPGQIAREISEGLWRNAVGALVNGQLWDLERPIDFDCELKIVKLEDPEAAEIYRHTMSHIMAQAVMRIYGADKVKLGIGPTIENGFYYDFDIQDAKITEEDLAKIEEEMKKIIKEDLKIERFELPKAEAIELMKQRGQVYKVELIEEIPDEKVSFYKQGEFVDLCRGPHLPSTGKVKHFKLLSVSGAYWRGNEKNPMLQRIYGTAFAKKEDLENYLKMLEEAKKRDHRKLGPQLELFFINTDVAAGMPIFLPYGMTVLLELMNLSRKLHKKYGYKEVGTPLIMHEKLWRQSGHWDHYKNNMYFTEKEEVTYAVKPMNCPGHILIYKNKPVSYKDLPIRLFEFGRVHRYERGGVLHGLLRVRTFTQDDAHIFCREDQVVAEVTNVVKFIDELYSIFGFTYRATLSTMPEDHMGDEATWEKATQALRNALEETKVPYVVAEGEGAFYGPKIDFHVKDVIGREWQCATIQVDFQMPERFDITYKDADGTEKRPVMIHRALYGSLERFFGILIEHYAGAFPTWLAPVQVVVLPVSEKYVDYAKELSEKFDKYGIRVELDDRNETLGYRIRENQIRKVPYMIIVGEKEKESGKISVRTRDGKDIHDVDVEEFITKISEEINSRSISLTY</sequence>
<dbReference type="InterPro" id="IPR006195">
    <property type="entry name" value="aa-tRNA-synth_II"/>
</dbReference>
<keyword evidence="6 13" id="KW-0547">Nucleotide-binding</keyword>
<comment type="similarity">
    <text evidence="1 13">Belongs to the class-II aminoacyl-tRNA synthetase family.</text>
</comment>
<dbReference type="SMART" id="SM00863">
    <property type="entry name" value="tRNA_SAD"/>
    <property type="match status" value="1"/>
</dbReference>
<keyword evidence="9 13" id="KW-0694">RNA-binding</keyword>
<protein>
    <recommendedName>
        <fullName evidence="13">Threonine--tRNA ligase</fullName>
        <ecNumber evidence="13">6.1.1.3</ecNumber>
    </recommendedName>
    <alternativeName>
        <fullName evidence="13">Threonyl-tRNA synthetase</fullName>
        <shortName evidence="13">ThrRS</shortName>
    </alternativeName>
</protein>
<reference evidence="16" key="1">
    <citation type="submission" date="2012-03" db="EMBL/GenBank/DDBJ databases">
        <title>Complete sequence of Fervidobacterium pennivorans DSM 9078.</title>
        <authorList>
            <consortium name="US DOE Joint Genome Institute"/>
            <person name="Lucas S."/>
            <person name="Han J."/>
            <person name="Lapidus A."/>
            <person name="Cheng J.-F."/>
            <person name="Goodwin L."/>
            <person name="Pitluck S."/>
            <person name="Peters L."/>
            <person name="Ovchinnikova G."/>
            <person name="Lu M."/>
            <person name="Detter J.C."/>
            <person name="Han C."/>
            <person name="Tapia R."/>
            <person name="Land M."/>
            <person name="Hauser L."/>
            <person name="Kyrpides N."/>
            <person name="Ivanova N."/>
            <person name="Pagani I."/>
            <person name="Noll K.M."/>
            <person name="Woyke T."/>
        </authorList>
    </citation>
    <scope>NUCLEOTIDE SEQUENCE</scope>
    <source>
        <strain evidence="16">DSM 9078</strain>
    </source>
</reference>
<dbReference type="Gene3D" id="3.30.54.20">
    <property type="match status" value="1"/>
</dbReference>
<dbReference type="GO" id="GO:0006435">
    <property type="term" value="P:threonyl-tRNA aminoacylation"/>
    <property type="evidence" value="ECO:0007669"/>
    <property type="project" value="UniProtKB-UniRule"/>
</dbReference>
<dbReference type="GO" id="GO:0004829">
    <property type="term" value="F:threonine-tRNA ligase activity"/>
    <property type="evidence" value="ECO:0007669"/>
    <property type="project" value="UniProtKB-UniRule"/>
</dbReference>
<evidence type="ECO:0000256" key="12">
    <source>
        <dbReference type="ARBA" id="ARBA00049515"/>
    </source>
</evidence>
<evidence type="ECO:0000259" key="15">
    <source>
        <dbReference type="PROSITE" id="PS51880"/>
    </source>
</evidence>
<feature type="binding site" evidence="13">
    <location>
        <position position="513"/>
    </location>
    <ligand>
        <name>Zn(2+)</name>
        <dbReference type="ChEBI" id="CHEBI:29105"/>
        <note>catalytic</note>
    </ligand>
</feature>
<feature type="binding site" evidence="13">
    <location>
        <position position="337"/>
    </location>
    <ligand>
        <name>Zn(2+)</name>
        <dbReference type="ChEBI" id="CHEBI:29105"/>
        <note>catalytic</note>
    </ligand>
</feature>
<dbReference type="GO" id="GO:0000049">
    <property type="term" value="F:tRNA binding"/>
    <property type="evidence" value="ECO:0007669"/>
    <property type="project" value="UniProtKB-KW"/>
</dbReference>
<dbReference type="PATRIC" id="fig|771875.3.peg.972"/>
<comment type="catalytic activity">
    <reaction evidence="12 13">
        <text>tRNA(Thr) + L-threonine + ATP = L-threonyl-tRNA(Thr) + AMP + diphosphate + H(+)</text>
        <dbReference type="Rhea" id="RHEA:24624"/>
        <dbReference type="Rhea" id="RHEA-COMP:9670"/>
        <dbReference type="Rhea" id="RHEA-COMP:9704"/>
        <dbReference type="ChEBI" id="CHEBI:15378"/>
        <dbReference type="ChEBI" id="CHEBI:30616"/>
        <dbReference type="ChEBI" id="CHEBI:33019"/>
        <dbReference type="ChEBI" id="CHEBI:57926"/>
        <dbReference type="ChEBI" id="CHEBI:78442"/>
        <dbReference type="ChEBI" id="CHEBI:78534"/>
        <dbReference type="ChEBI" id="CHEBI:456215"/>
        <dbReference type="EC" id="6.1.1.3"/>
    </reaction>
</comment>
<dbReference type="EC" id="6.1.1.3" evidence="13"/>
<dbReference type="SUPFAM" id="SSF55681">
    <property type="entry name" value="Class II aaRS and biotin synthetases"/>
    <property type="match status" value="1"/>
</dbReference>
<evidence type="ECO:0000256" key="5">
    <source>
        <dbReference type="ARBA" id="ARBA00022723"/>
    </source>
</evidence>
<dbReference type="SUPFAM" id="SSF55186">
    <property type="entry name" value="ThrRS/AlaRS common domain"/>
    <property type="match status" value="1"/>
</dbReference>
<comment type="cofactor">
    <cofactor evidence="13">
        <name>Zn(2+)</name>
        <dbReference type="ChEBI" id="CHEBI:29105"/>
    </cofactor>
    <text evidence="13">Binds 1 zinc ion per subunit.</text>
</comment>
<accession>H9UC13</accession>
<dbReference type="PROSITE" id="PS50862">
    <property type="entry name" value="AA_TRNA_LIGASE_II"/>
    <property type="match status" value="1"/>
</dbReference>
<feature type="domain" description="Aminoacyl-transfer RNA synthetases class-II family profile" evidence="14">
    <location>
        <begin position="271"/>
        <end position="536"/>
    </location>
</feature>
<keyword evidence="3 13" id="KW-0820">tRNA-binding</keyword>
<evidence type="ECO:0000256" key="4">
    <source>
        <dbReference type="ARBA" id="ARBA00022598"/>
    </source>
</evidence>
<dbReference type="InterPro" id="IPR012675">
    <property type="entry name" value="Beta-grasp_dom_sf"/>
</dbReference>
<dbReference type="InterPro" id="IPR036621">
    <property type="entry name" value="Anticodon-bd_dom_sf"/>
</dbReference>
<dbReference type="Gene3D" id="3.10.20.30">
    <property type="match status" value="1"/>
</dbReference>
<dbReference type="PROSITE" id="PS51880">
    <property type="entry name" value="TGS"/>
    <property type="match status" value="1"/>
</dbReference>
<comment type="subcellular location">
    <subcellularLocation>
        <location evidence="13">Cytoplasm</location>
    </subcellularLocation>
</comment>
<dbReference type="GO" id="GO:0005524">
    <property type="term" value="F:ATP binding"/>
    <property type="evidence" value="ECO:0007669"/>
    <property type="project" value="UniProtKB-UniRule"/>
</dbReference>
<keyword evidence="7 13" id="KW-0862">Zinc</keyword>
<dbReference type="STRING" id="771875.Ferpe_0946"/>
<dbReference type="Gene3D" id="3.30.930.10">
    <property type="entry name" value="Bira Bifunctional Protein, Domain 2"/>
    <property type="match status" value="1"/>
</dbReference>
<feature type="region of interest" description="Catalytic" evidence="13">
    <location>
        <begin position="245"/>
        <end position="536"/>
    </location>
</feature>
<dbReference type="FunFam" id="3.40.50.800:FF:000001">
    <property type="entry name" value="Threonine--tRNA ligase"/>
    <property type="match status" value="1"/>
</dbReference>
<feature type="binding site" evidence="13">
    <location>
        <position position="388"/>
    </location>
    <ligand>
        <name>Zn(2+)</name>
        <dbReference type="ChEBI" id="CHEBI:29105"/>
        <note>catalytic</note>
    </ligand>
</feature>
<dbReference type="eggNOG" id="COG0441">
    <property type="taxonomic scope" value="Bacteria"/>
</dbReference>
<evidence type="ECO:0000256" key="10">
    <source>
        <dbReference type="ARBA" id="ARBA00022917"/>
    </source>
</evidence>
<dbReference type="AlphaFoldDB" id="H9UC13"/>
<evidence type="ECO:0000256" key="6">
    <source>
        <dbReference type="ARBA" id="ARBA00022741"/>
    </source>
</evidence>